<dbReference type="KEGG" id="sge:DWG14_05757"/>
<dbReference type="AlphaFoldDB" id="A0AAI8L5Q5"/>
<name>A0AAI8L5Q5_9ACTN</name>
<gene>
    <name evidence="1" type="ORF">DWG14_05757</name>
</gene>
<organism evidence="1 2">
    <name type="scientific">Streptomyces griseorubiginosus</name>
    <dbReference type="NCBI Taxonomy" id="67304"/>
    <lineage>
        <taxon>Bacteria</taxon>
        <taxon>Bacillati</taxon>
        <taxon>Actinomycetota</taxon>
        <taxon>Actinomycetes</taxon>
        <taxon>Kitasatosporales</taxon>
        <taxon>Streptomycetaceae</taxon>
        <taxon>Streptomyces</taxon>
    </lineage>
</organism>
<sequence>MRPKILVVEDHPRREALRRGLLDTTGTFINQTGASVPRET</sequence>
<evidence type="ECO:0000313" key="1">
    <source>
        <dbReference type="EMBL" id="AYC41468.1"/>
    </source>
</evidence>
<dbReference type="EMBL" id="CP032427">
    <property type="protein sequence ID" value="AYC41468.1"/>
    <property type="molecule type" value="Genomic_DNA"/>
</dbReference>
<accession>A0AAI8L5Q5</accession>
<protein>
    <submittedName>
        <fullName evidence="1">Uncharacterized protein</fullName>
    </submittedName>
</protein>
<dbReference type="Proteomes" id="UP000265765">
    <property type="component" value="Chromosome"/>
</dbReference>
<reference evidence="1 2" key="1">
    <citation type="submission" date="2018-09" db="EMBL/GenBank/DDBJ databases">
        <title>Production of Trimethoprim by Streptomyces sp. 3E-1.</title>
        <authorList>
            <person name="Kang H.J."/>
            <person name="Kim S.B."/>
        </authorList>
    </citation>
    <scope>NUCLEOTIDE SEQUENCE [LARGE SCALE GENOMIC DNA]</scope>
    <source>
        <strain evidence="1 2">3E-1</strain>
    </source>
</reference>
<evidence type="ECO:0000313" key="2">
    <source>
        <dbReference type="Proteomes" id="UP000265765"/>
    </source>
</evidence>
<proteinExistence type="predicted"/>